<organism evidence="2 3">
    <name type="scientific">Acididesulfobacter guangdongensis</name>
    <dbReference type="NCBI Taxonomy" id="2597225"/>
    <lineage>
        <taxon>Bacteria</taxon>
        <taxon>Deltaproteobacteria</taxon>
        <taxon>Candidatus Acidulodesulfobacterales</taxon>
        <taxon>Candidatus Acididesulfobacter</taxon>
    </lineage>
</organism>
<dbReference type="EMBL" id="SGBC01000005">
    <property type="protein sequence ID" value="RZD15565.1"/>
    <property type="molecule type" value="Genomic_DNA"/>
</dbReference>
<reference evidence="2 3" key="1">
    <citation type="journal article" date="2019" name="ISME J.">
        <title>Insights into ecological role of a new deltaproteobacterial order Candidatus Acidulodesulfobacterales by metagenomics and metatranscriptomics.</title>
        <authorList>
            <person name="Tan S."/>
            <person name="Liu J."/>
            <person name="Fang Y."/>
            <person name="Hedlund B.P."/>
            <person name="Lian Z.H."/>
            <person name="Huang L.Y."/>
            <person name="Li J.T."/>
            <person name="Huang L.N."/>
            <person name="Li W.J."/>
            <person name="Jiang H.C."/>
            <person name="Dong H.L."/>
            <person name="Shu W.S."/>
        </authorList>
    </citation>
    <scope>NUCLEOTIDE SEQUENCE [LARGE SCALE GENOMIC DNA]</scope>
    <source>
        <strain evidence="2">AP2</strain>
    </source>
</reference>
<evidence type="ECO:0000313" key="2">
    <source>
        <dbReference type="EMBL" id="RZD15565.1"/>
    </source>
</evidence>
<proteinExistence type="predicted"/>
<accession>A0A519BE66</accession>
<dbReference type="Proteomes" id="UP000316562">
    <property type="component" value="Unassembled WGS sequence"/>
</dbReference>
<sequence length="131" mass="15559">MFENFKLKSVKKKIAEIEAQIVSNQKEIIRMEKKLSEIPENMEFLKKILKITDERTQEYINDNGHDDFSNKIIDASLNRSAKIYYLEEDLKRIPEIIKSLKAELFDLEKEYKKEKLKEKVYSLTEGKQISV</sequence>
<dbReference type="AlphaFoldDB" id="A0A519BE66"/>
<gene>
    <name evidence="2" type="ORF">EVJ46_09915</name>
</gene>
<protein>
    <submittedName>
        <fullName evidence="2">Uncharacterized protein</fullName>
    </submittedName>
</protein>
<keyword evidence="1" id="KW-0175">Coiled coil</keyword>
<feature type="coiled-coil region" evidence="1">
    <location>
        <begin position="7"/>
        <end position="34"/>
    </location>
</feature>
<comment type="caution">
    <text evidence="2">The sequence shown here is derived from an EMBL/GenBank/DDBJ whole genome shotgun (WGS) entry which is preliminary data.</text>
</comment>
<name>A0A519BE66_ACIG2</name>
<evidence type="ECO:0000256" key="1">
    <source>
        <dbReference type="SAM" id="Coils"/>
    </source>
</evidence>
<evidence type="ECO:0000313" key="3">
    <source>
        <dbReference type="Proteomes" id="UP000316562"/>
    </source>
</evidence>